<protein>
    <submittedName>
        <fullName evidence="1">Uncharacterized protein</fullName>
    </submittedName>
</protein>
<comment type="caution">
    <text evidence="1">The sequence shown here is derived from an EMBL/GenBank/DDBJ whole genome shotgun (WGS) entry which is preliminary data.</text>
</comment>
<organism evidence="1 2">
    <name type="scientific">Sphingobium cyanobacteriorum</name>
    <dbReference type="NCBI Taxonomy" id="3063954"/>
    <lineage>
        <taxon>Bacteria</taxon>
        <taxon>Pseudomonadati</taxon>
        <taxon>Pseudomonadota</taxon>
        <taxon>Alphaproteobacteria</taxon>
        <taxon>Sphingomonadales</taxon>
        <taxon>Sphingomonadaceae</taxon>
        <taxon>Sphingobium</taxon>
    </lineage>
</organism>
<dbReference type="Proteomes" id="UP001176471">
    <property type="component" value="Unassembled WGS sequence"/>
</dbReference>
<proteinExistence type="predicted"/>
<evidence type="ECO:0000313" key="1">
    <source>
        <dbReference type="EMBL" id="MDO7836439.1"/>
    </source>
</evidence>
<evidence type="ECO:0000313" key="2">
    <source>
        <dbReference type="Proteomes" id="UP001176471"/>
    </source>
</evidence>
<accession>A0ABT8ZR59</accession>
<gene>
    <name evidence="1" type="ORF">Q4610_15420</name>
</gene>
<name>A0ABT8ZR59_9SPHN</name>
<reference evidence="1" key="1">
    <citation type="submission" date="2023-07" db="EMBL/GenBank/DDBJ databases">
        <title>Bacterial whole genome sequence for Sphingobium sp. HBC34.</title>
        <authorList>
            <person name="Le V."/>
            <person name="Ko S.-R."/>
            <person name="Ahn C.-Y."/>
            <person name="Oh H.-M."/>
        </authorList>
    </citation>
    <scope>NUCLEOTIDE SEQUENCE</scope>
    <source>
        <strain evidence="1">HBC34</strain>
    </source>
</reference>
<dbReference type="EMBL" id="JAUQOM010000008">
    <property type="protein sequence ID" value="MDO7836439.1"/>
    <property type="molecule type" value="Genomic_DNA"/>
</dbReference>
<keyword evidence="2" id="KW-1185">Reference proteome</keyword>
<dbReference type="RefSeq" id="WP_304536856.1">
    <property type="nucleotide sequence ID" value="NZ_JAUQOM010000008.1"/>
</dbReference>
<sequence>MRPVQPKAPDTACASGRWRPVATTRLTEGLWPHDLVVQSGPDRIAPTFLHMVSDLSMLHTGKMMAGSRRRMQADVVPSAGDVAHHAAYIF</sequence>